<dbReference type="EMBL" id="JACAZH010000011">
    <property type="protein sequence ID" value="KAF7354671.1"/>
    <property type="molecule type" value="Genomic_DNA"/>
</dbReference>
<dbReference type="Proteomes" id="UP000623467">
    <property type="component" value="Unassembled WGS sequence"/>
</dbReference>
<dbReference type="OrthoDB" id="94039at2759"/>
<organism evidence="1 2">
    <name type="scientific">Mycena sanguinolenta</name>
    <dbReference type="NCBI Taxonomy" id="230812"/>
    <lineage>
        <taxon>Eukaryota</taxon>
        <taxon>Fungi</taxon>
        <taxon>Dikarya</taxon>
        <taxon>Basidiomycota</taxon>
        <taxon>Agaricomycotina</taxon>
        <taxon>Agaricomycetes</taxon>
        <taxon>Agaricomycetidae</taxon>
        <taxon>Agaricales</taxon>
        <taxon>Marasmiineae</taxon>
        <taxon>Mycenaceae</taxon>
        <taxon>Mycena</taxon>
    </lineage>
</organism>
<gene>
    <name evidence="1" type="ORF">MSAN_01380800</name>
</gene>
<name>A0A8H7D0H9_9AGAR</name>
<comment type="caution">
    <text evidence="1">The sequence shown here is derived from an EMBL/GenBank/DDBJ whole genome shotgun (WGS) entry which is preliminary data.</text>
</comment>
<keyword evidence="2" id="KW-1185">Reference proteome</keyword>
<dbReference type="InterPro" id="IPR029058">
    <property type="entry name" value="AB_hydrolase_fold"/>
</dbReference>
<keyword evidence="1" id="KW-0378">Hydrolase</keyword>
<reference evidence="1" key="1">
    <citation type="submission" date="2020-05" db="EMBL/GenBank/DDBJ databases">
        <title>Mycena genomes resolve the evolution of fungal bioluminescence.</title>
        <authorList>
            <person name="Tsai I.J."/>
        </authorList>
    </citation>
    <scope>NUCLEOTIDE SEQUENCE</scope>
    <source>
        <strain evidence="1">160909Yilan</strain>
    </source>
</reference>
<dbReference type="AlphaFoldDB" id="A0A8H7D0H9"/>
<evidence type="ECO:0000313" key="2">
    <source>
        <dbReference type="Proteomes" id="UP000623467"/>
    </source>
</evidence>
<sequence>MQLLYPLTIESTAQFTYCLDRPLQCIATKYTYSAQVQRGFVSESTSSCTLVFASGISLLQDTWIALMKELFLILSASPSGVKVNSIWVIERPNHGNAALLNAQVLKEHYSVRFPSLQYASAIHTFLTSCILSPSERECLMGIGHSGGGGSLIQALEYSLRSGHKIPLRTLVLLESPLIGPEAWPFFNDELYPNVVKSNSRRTSRWASKLAAMAWFRSHFPWKTFHPDVLRIIEDTYFIPDTDGKPGWITTKTTLEQETACFVDDGTQLQAYPFLQTILDVLPTHVVSGSLRDIWPAGLYDLNDEIMNSVRSRLASVTVVEGVGHYLPVVKPRETAVAIVKIIGKLGDSREMRSKL</sequence>
<protein>
    <submittedName>
        <fullName evidence="1">Alpha/beta-hydrolase</fullName>
    </submittedName>
</protein>
<proteinExistence type="predicted"/>
<evidence type="ECO:0000313" key="1">
    <source>
        <dbReference type="EMBL" id="KAF7354671.1"/>
    </source>
</evidence>
<dbReference type="SUPFAM" id="SSF53474">
    <property type="entry name" value="alpha/beta-Hydrolases"/>
    <property type="match status" value="1"/>
</dbReference>
<dbReference type="Gene3D" id="3.40.50.1820">
    <property type="entry name" value="alpha/beta hydrolase"/>
    <property type="match status" value="1"/>
</dbReference>
<accession>A0A8H7D0H9</accession>
<dbReference type="GO" id="GO:0016787">
    <property type="term" value="F:hydrolase activity"/>
    <property type="evidence" value="ECO:0007669"/>
    <property type="project" value="UniProtKB-KW"/>
</dbReference>